<organism evidence="11">
    <name type="scientific">Bird deltacoronavirus AnasCN24</name>
    <dbReference type="NCBI Taxonomy" id="3237947"/>
    <lineage>
        <taxon>Viruses</taxon>
        <taxon>Riboviria</taxon>
        <taxon>Orthornavirae</taxon>
        <taxon>Pisuviricota</taxon>
        <taxon>Pisoniviricetes</taxon>
        <taxon>Nidovirales</taxon>
        <taxon>Cornidovirineae</taxon>
        <taxon>Coronaviridae</taxon>
        <taxon>Orthocoronavirinae</taxon>
        <taxon>Deltacoronavirus</taxon>
    </lineage>
</organism>
<gene>
    <name evidence="10" type="primary">M</name>
</gene>
<keyword evidence="4 10" id="KW-1043">Host membrane</keyword>
<keyword evidence="2 10" id="KW-1040">Host Golgi apparatus</keyword>
<evidence type="ECO:0000256" key="8">
    <source>
        <dbReference type="ARBA" id="ARBA00023180"/>
    </source>
</evidence>
<proteinExistence type="predicted"/>
<evidence type="ECO:0000256" key="9">
    <source>
        <dbReference type="ARBA" id="ARBA00023311"/>
    </source>
</evidence>
<evidence type="ECO:0000256" key="3">
    <source>
        <dbReference type="ARBA" id="ARBA00022844"/>
    </source>
</evidence>
<evidence type="ECO:0000256" key="6">
    <source>
        <dbReference type="ARBA" id="ARBA00022989"/>
    </source>
</evidence>
<evidence type="ECO:0000256" key="2">
    <source>
        <dbReference type="ARBA" id="ARBA00022812"/>
    </source>
</evidence>
<keyword evidence="9 10" id="KW-0468">Viral matrix protein</keyword>
<dbReference type="GO" id="GO:0019031">
    <property type="term" value="C:viral envelope"/>
    <property type="evidence" value="ECO:0007669"/>
    <property type="project" value="UniProtKB-KW"/>
</dbReference>
<dbReference type="CDD" id="cd21594">
    <property type="entry name" value="deltaCoV_M"/>
    <property type="match status" value="1"/>
</dbReference>
<reference evidence="11" key="1">
    <citation type="submission" date="2024-05" db="EMBL/GenBank/DDBJ databases">
        <title>Avian Migration-Mediated Cross-Species Transmission and Recombination Shaping the Diversity of Gammacoronaviruses and Deltacoronaviruses.</title>
        <authorList>
            <person name="Han Y."/>
            <person name="Xu P."/>
            <person name="Xu Y."/>
            <person name="Wang Y."/>
            <person name="Hu J."/>
            <person name="Ma M."/>
            <person name="Li Z."/>
            <person name="Bo S."/>
            <person name="Zhao C."/>
            <person name="Ji L."/>
            <person name="Yuan Y."/>
            <person name="Zhao W."/>
            <person name="Wang J."/>
            <person name="Jin Q."/>
            <person name="Wu Z."/>
            <person name="He G."/>
        </authorList>
    </citation>
    <scope>NUCLEOTIDE SEQUENCE</scope>
    <source>
        <strain evidence="11">AvAc-DeltaCoV/SH21-SH141</strain>
    </source>
</reference>
<evidence type="ECO:0000256" key="7">
    <source>
        <dbReference type="ARBA" id="ARBA00023136"/>
    </source>
</evidence>
<evidence type="ECO:0000256" key="4">
    <source>
        <dbReference type="ARBA" id="ARBA00022870"/>
    </source>
</evidence>
<feature type="transmembrane region" description="Helical" evidence="10">
    <location>
        <begin position="6"/>
        <end position="23"/>
    </location>
</feature>
<evidence type="ECO:0000256" key="10">
    <source>
        <dbReference type="RuleBase" id="RU363118"/>
    </source>
</evidence>
<dbReference type="GO" id="GO:0039660">
    <property type="term" value="F:structural constituent of virion"/>
    <property type="evidence" value="ECO:0007669"/>
    <property type="project" value="UniProtKB-KW"/>
</dbReference>
<comment type="function">
    <text evidence="10">Component of the viral envelope that plays a central role in virus morphogenesis and assembly via its interactions with other viral proteins.</text>
</comment>
<protein>
    <recommendedName>
        <fullName evidence="10">Membrane protein</fullName>
        <shortName evidence="10">M protein</shortName>
    </recommendedName>
    <alternativeName>
        <fullName evidence="10">E1 glycoprotein</fullName>
    </alternativeName>
    <alternativeName>
        <fullName evidence="10">Matrix glycoprotein</fullName>
    </alternativeName>
    <alternativeName>
        <fullName evidence="10">Membrane glycoprotein</fullName>
    </alternativeName>
</protein>
<dbReference type="InterPro" id="IPR002574">
    <property type="entry name" value="M_CoV"/>
</dbReference>
<feature type="transmembrane region" description="Helical" evidence="10">
    <location>
        <begin position="67"/>
        <end position="88"/>
    </location>
</feature>
<dbReference type="GO" id="GO:0055036">
    <property type="term" value="C:virion membrane"/>
    <property type="evidence" value="ECO:0007669"/>
    <property type="project" value="UniProtKB-SubCell"/>
</dbReference>
<dbReference type="Pfam" id="PF01635">
    <property type="entry name" value="CoV_M"/>
    <property type="match status" value="1"/>
</dbReference>
<accession>A0AB39AGB9</accession>
<comment type="subunit">
    <text evidence="10">Homomultimer. Interacts with envelope E protein in the budding compartment of the host cell, which is located between endoplasmic reticulum and the Golgi complex. Forms a complex with HE and S proteins. Interacts with nucleocapsid N protein. This interaction probably participates in RNA packaging into the virus.</text>
</comment>
<keyword evidence="6 10" id="KW-1133">Transmembrane helix</keyword>
<name>A0AB39AGB9_9NIDO</name>
<evidence type="ECO:0000256" key="1">
    <source>
        <dbReference type="ARBA" id="ARBA00022692"/>
    </source>
</evidence>
<keyword evidence="8" id="KW-0325">Glycoprotein</keyword>
<feature type="transmembrane region" description="Helical" evidence="10">
    <location>
        <begin position="35"/>
        <end position="55"/>
    </location>
</feature>
<evidence type="ECO:0000256" key="5">
    <source>
        <dbReference type="ARBA" id="ARBA00022879"/>
    </source>
</evidence>
<comment type="subcellular location">
    <subcellularLocation>
        <location evidence="10">Host Golgi apparatus membrane</location>
        <topology evidence="10">Multi-pass membrane protein</topology>
    </subcellularLocation>
    <subcellularLocation>
        <location evidence="10">Virion membrane</location>
        <topology evidence="10">Multi-pass membrane protein</topology>
    </subcellularLocation>
</comment>
<keyword evidence="1 10" id="KW-0812">Transmembrane</keyword>
<dbReference type="InterPro" id="IPR044346">
    <property type="entry name" value="M_deltaCoV"/>
</dbReference>
<keyword evidence="3 10" id="KW-0946">Virion</keyword>
<keyword evidence="7 10" id="KW-0472">Membrane</keyword>
<sequence length="216" mass="24465">MSDANEWQIIVFIVIIWALGLILQGGYATRYRFVYIIKLVLLWVLQPFTLVVTIWTAVENGSHPASALFIVPVIFAILTFVSWIRYLYDSIRLVIKTKSPWAFSPESRLLACMHDGTGNMRTVPIDYLPTALCPVLVRGKFMMHGQVMATQMSLSQAPKVLYVATPSHTYHYALRKTFQDPELSDTATYIYLVEKISKADLHSVSTGSNAALYKHF</sequence>
<evidence type="ECO:0000313" key="11">
    <source>
        <dbReference type="EMBL" id="XDG24693.1"/>
    </source>
</evidence>
<dbReference type="GO" id="GO:0044178">
    <property type="term" value="C:host cell Golgi membrane"/>
    <property type="evidence" value="ECO:0007669"/>
    <property type="project" value="UniProtKB-SubCell"/>
</dbReference>
<dbReference type="GO" id="GO:0016020">
    <property type="term" value="C:membrane"/>
    <property type="evidence" value="ECO:0007669"/>
    <property type="project" value="InterPro"/>
</dbReference>
<keyword evidence="5 10" id="KW-0261">Viral envelope protein</keyword>
<dbReference type="EMBL" id="PP845502">
    <property type="protein sequence ID" value="XDG24693.1"/>
    <property type="molecule type" value="Genomic_RNA"/>
</dbReference>
<dbReference type="PROSITE" id="PS51927">
    <property type="entry name" value="COV_M"/>
    <property type="match status" value="1"/>
</dbReference>